<dbReference type="AlphaFoldDB" id="A0A6A6GK00"/>
<dbReference type="PROSITE" id="PS50048">
    <property type="entry name" value="ZN2_CY6_FUNGAL_2"/>
    <property type="match status" value="1"/>
</dbReference>
<dbReference type="OrthoDB" id="2441642at2759"/>
<sequence length="132" mass="15296">MKRPRYALSRRKVCIPCKAAKSKCDRKAERCTRCVDRDLRCVYSITANNGQVQETASTMEGLGAMQIQHIDHDDSMREWQPKPLQINELWPLPADSSESEHRRQSERIEKWLEQVDEYCTMLYAVASSLHGV</sequence>
<reference evidence="4" key="1">
    <citation type="journal article" date="2020" name="Stud. Mycol.">
        <title>101 Dothideomycetes genomes: A test case for predicting lifestyles and emergence of pathogens.</title>
        <authorList>
            <person name="Haridas S."/>
            <person name="Albert R."/>
            <person name="Binder M."/>
            <person name="Bloem J."/>
            <person name="LaButti K."/>
            <person name="Salamov A."/>
            <person name="Andreopoulos B."/>
            <person name="Baker S."/>
            <person name="Barry K."/>
            <person name="Bills G."/>
            <person name="Bluhm B."/>
            <person name="Cannon C."/>
            <person name="Castanera R."/>
            <person name="Culley D."/>
            <person name="Daum C."/>
            <person name="Ezra D."/>
            <person name="Gonzalez J."/>
            <person name="Henrissat B."/>
            <person name="Kuo A."/>
            <person name="Liang C."/>
            <person name="Lipzen A."/>
            <person name="Lutzoni F."/>
            <person name="Magnuson J."/>
            <person name="Mondo S."/>
            <person name="Nolan M."/>
            <person name="Ohm R."/>
            <person name="Pangilinan J."/>
            <person name="Park H.-J."/>
            <person name="Ramirez L."/>
            <person name="Alfaro M."/>
            <person name="Sun H."/>
            <person name="Tritt A."/>
            <person name="Yoshinaga Y."/>
            <person name="Zwiers L.-H."/>
            <person name="Turgeon B."/>
            <person name="Goodwin S."/>
            <person name="Spatafora J."/>
            <person name="Crous P."/>
            <person name="Grigoriev I."/>
        </authorList>
    </citation>
    <scope>NUCLEOTIDE SEQUENCE [LARGE SCALE GENOMIC DNA]</scope>
    <source>
        <strain evidence="4">CECT 20119</strain>
    </source>
</reference>
<dbReference type="GO" id="GO:0000981">
    <property type="term" value="F:DNA-binding transcription factor activity, RNA polymerase II-specific"/>
    <property type="evidence" value="ECO:0007669"/>
    <property type="project" value="InterPro"/>
</dbReference>
<name>A0A6A6GK00_9PEZI</name>
<evidence type="ECO:0000259" key="2">
    <source>
        <dbReference type="PROSITE" id="PS50048"/>
    </source>
</evidence>
<dbReference type="SMART" id="SM00066">
    <property type="entry name" value="GAL4"/>
    <property type="match status" value="1"/>
</dbReference>
<keyword evidence="4" id="KW-1185">Reference proteome</keyword>
<feature type="domain" description="Zn(2)-C6 fungal-type" evidence="2">
    <location>
        <begin position="13"/>
        <end position="43"/>
    </location>
</feature>
<keyword evidence="1" id="KW-0539">Nucleus</keyword>
<protein>
    <recommendedName>
        <fullName evidence="2">Zn(2)-C6 fungal-type domain-containing protein</fullName>
    </recommendedName>
</protein>
<evidence type="ECO:0000256" key="1">
    <source>
        <dbReference type="ARBA" id="ARBA00023242"/>
    </source>
</evidence>
<gene>
    <name evidence="3" type="ORF">BDZ85DRAFT_258379</name>
</gene>
<accession>A0A6A6GK00</accession>
<proteinExistence type="predicted"/>
<organism evidence="3 4">
    <name type="scientific">Elsinoe ampelina</name>
    <dbReference type="NCBI Taxonomy" id="302913"/>
    <lineage>
        <taxon>Eukaryota</taxon>
        <taxon>Fungi</taxon>
        <taxon>Dikarya</taxon>
        <taxon>Ascomycota</taxon>
        <taxon>Pezizomycotina</taxon>
        <taxon>Dothideomycetes</taxon>
        <taxon>Dothideomycetidae</taxon>
        <taxon>Myriangiales</taxon>
        <taxon>Elsinoaceae</taxon>
        <taxon>Elsinoe</taxon>
    </lineage>
</organism>
<dbReference type="SUPFAM" id="SSF57701">
    <property type="entry name" value="Zn2/Cys6 DNA-binding domain"/>
    <property type="match status" value="1"/>
</dbReference>
<evidence type="ECO:0000313" key="3">
    <source>
        <dbReference type="EMBL" id="KAF2225967.1"/>
    </source>
</evidence>
<evidence type="ECO:0000313" key="4">
    <source>
        <dbReference type="Proteomes" id="UP000799538"/>
    </source>
</evidence>
<dbReference type="InterPro" id="IPR001138">
    <property type="entry name" value="Zn2Cys6_DnaBD"/>
</dbReference>
<dbReference type="EMBL" id="ML992503">
    <property type="protein sequence ID" value="KAF2225967.1"/>
    <property type="molecule type" value="Genomic_DNA"/>
</dbReference>
<dbReference type="Proteomes" id="UP000799538">
    <property type="component" value="Unassembled WGS sequence"/>
</dbReference>
<dbReference type="Pfam" id="PF00172">
    <property type="entry name" value="Zn_clus"/>
    <property type="match status" value="1"/>
</dbReference>
<dbReference type="GO" id="GO:0008270">
    <property type="term" value="F:zinc ion binding"/>
    <property type="evidence" value="ECO:0007669"/>
    <property type="project" value="InterPro"/>
</dbReference>
<dbReference type="InterPro" id="IPR036864">
    <property type="entry name" value="Zn2-C6_fun-type_DNA-bd_sf"/>
</dbReference>
<dbReference type="PROSITE" id="PS00463">
    <property type="entry name" value="ZN2_CY6_FUNGAL_1"/>
    <property type="match status" value="1"/>
</dbReference>
<dbReference type="CDD" id="cd00067">
    <property type="entry name" value="GAL4"/>
    <property type="match status" value="1"/>
</dbReference>
<dbReference type="Gene3D" id="4.10.240.10">
    <property type="entry name" value="Zn(2)-C6 fungal-type DNA-binding domain"/>
    <property type="match status" value="1"/>
</dbReference>